<feature type="region of interest" description="Disordered" evidence="1">
    <location>
        <begin position="261"/>
        <end position="289"/>
    </location>
</feature>
<evidence type="ECO:0000259" key="2">
    <source>
        <dbReference type="Pfam" id="PF06075"/>
    </source>
</evidence>
<feature type="compositionally biased region" description="Polar residues" evidence="1">
    <location>
        <begin position="184"/>
        <end position="199"/>
    </location>
</feature>
<dbReference type="Pfam" id="PF21647">
    <property type="entry name" value="DUF6857"/>
    <property type="match status" value="1"/>
</dbReference>
<dbReference type="EMBL" id="JAHRHJ020000009">
    <property type="protein sequence ID" value="KAH9299968.1"/>
    <property type="molecule type" value="Genomic_DNA"/>
</dbReference>
<feature type="non-terminal residue" evidence="4">
    <location>
        <position position="457"/>
    </location>
</feature>
<feature type="compositionally biased region" description="Polar residues" evidence="1">
    <location>
        <begin position="206"/>
        <end position="223"/>
    </location>
</feature>
<dbReference type="InterPro" id="IPR049172">
    <property type="entry name" value="DUF6857_pln"/>
</dbReference>
<feature type="region of interest" description="Disordered" evidence="1">
    <location>
        <begin position="309"/>
        <end position="346"/>
    </location>
</feature>
<feature type="compositionally biased region" description="Polar residues" evidence="1">
    <location>
        <begin position="261"/>
        <end position="275"/>
    </location>
</feature>
<comment type="caution">
    <text evidence="4">The sequence shown here is derived from an EMBL/GenBank/DDBJ whole genome shotgun (WGS) entry which is preliminary data.</text>
</comment>
<proteinExistence type="predicted"/>
<feature type="compositionally biased region" description="Polar residues" evidence="1">
    <location>
        <begin position="128"/>
        <end position="142"/>
    </location>
</feature>
<gene>
    <name evidence="4" type="ORF">KI387_011551</name>
</gene>
<dbReference type="PANTHER" id="PTHR31928:SF4">
    <property type="entry name" value="OS08G0541500 PROTEIN"/>
    <property type="match status" value="1"/>
</dbReference>
<sequence length="457" mass="48954">MASLTPGVLLKLLQHMNTDVRVGGDYRSVLLQVINIVPALAGGELWPNQGFYLKVSDSSHATYVSLAEEHDDLILSDKLQLGQFIHVDKLEPGSPVPVLRGVRPVPGRHACVGNPEDLVATHSPGFLNRNSDSQRLESPTSKLKTREENHNNNNNINNKDAGDVPGSNPSESFAAKLTERLKQKQSTLEMSRSKNSSNGGPKLNNKAPSTNGRSLPSSPTSCASAPGAARSQSRIRGSIPRELVRLDRSASLKKTNPAQEFTEILSANRSSSVKKTSAGPRRRSSVGVPEGNVVKMADFGPKTLRKSWEGPIEMKSKSQKTSSKKTLKEVEQPKPNISPSVTVNKKSPTNIKSLAKDSSSGVLPLKTAIVNEPTKSTMSLISKKSTAASSDVNIPCNLVKAVVNNKKWTDGSISWATLPSTLVKLGKNSLGLRDGALVAAVEALQESSATESVIRCL</sequence>
<dbReference type="InterPro" id="IPR010341">
    <property type="entry name" value="DUF936_pln"/>
</dbReference>
<feature type="domain" description="DUF6857" evidence="3">
    <location>
        <begin position="403"/>
        <end position="457"/>
    </location>
</feature>
<dbReference type="Proteomes" id="UP000824469">
    <property type="component" value="Unassembled WGS sequence"/>
</dbReference>
<dbReference type="InterPro" id="IPR048297">
    <property type="entry name" value="DUF936_dom_pln"/>
</dbReference>
<evidence type="ECO:0000256" key="1">
    <source>
        <dbReference type="SAM" id="MobiDB-lite"/>
    </source>
</evidence>
<protein>
    <submittedName>
        <fullName evidence="4">Uncharacterized protein</fullName>
    </submittedName>
</protein>
<evidence type="ECO:0000313" key="4">
    <source>
        <dbReference type="EMBL" id="KAH9299968.1"/>
    </source>
</evidence>
<evidence type="ECO:0000259" key="3">
    <source>
        <dbReference type="Pfam" id="PF21647"/>
    </source>
</evidence>
<feature type="region of interest" description="Disordered" evidence="1">
    <location>
        <begin position="113"/>
        <end position="242"/>
    </location>
</feature>
<dbReference type="Pfam" id="PF06075">
    <property type="entry name" value="DUF936"/>
    <property type="match status" value="1"/>
</dbReference>
<feature type="compositionally biased region" description="Polar residues" evidence="1">
    <location>
        <begin position="335"/>
        <end position="346"/>
    </location>
</feature>
<reference evidence="4 5" key="1">
    <citation type="journal article" date="2021" name="Nat. Plants">
        <title>The Taxus genome provides insights into paclitaxel biosynthesis.</title>
        <authorList>
            <person name="Xiong X."/>
            <person name="Gou J."/>
            <person name="Liao Q."/>
            <person name="Li Y."/>
            <person name="Zhou Q."/>
            <person name="Bi G."/>
            <person name="Li C."/>
            <person name="Du R."/>
            <person name="Wang X."/>
            <person name="Sun T."/>
            <person name="Guo L."/>
            <person name="Liang H."/>
            <person name="Lu P."/>
            <person name="Wu Y."/>
            <person name="Zhang Z."/>
            <person name="Ro D.K."/>
            <person name="Shang Y."/>
            <person name="Huang S."/>
            <person name="Yan J."/>
        </authorList>
    </citation>
    <scope>NUCLEOTIDE SEQUENCE [LARGE SCALE GENOMIC DNA]</scope>
    <source>
        <strain evidence="4">Ta-2019</strain>
    </source>
</reference>
<organism evidence="4 5">
    <name type="scientific">Taxus chinensis</name>
    <name type="common">Chinese yew</name>
    <name type="synonym">Taxus wallichiana var. chinensis</name>
    <dbReference type="NCBI Taxonomy" id="29808"/>
    <lineage>
        <taxon>Eukaryota</taxon>
        <taxon>Viridiplantae</taxon>
        <taxon>Streptophyta</taxon>
        <taxon>Embryophyta</taxon>
        <taxon>Tracheophyta</taxon>
        <taxon>Spermatophyta</taxon>
        <taxon>Pinopsida</taxon>
        <taxon>Pinidae</taxon>
        <taxon>Conifers II</taxon>
        <taxon>Cupressales</taxon>
        <taxon>Taxaceae</taxon>
        <taxon>Taxus</taxon>
    </lineage>
</organism>
<dbReference type="AlphaFoldDB" id="A0AA38CJU5"/>
<dbReference type="PANTHER" id="PTHR31928">
    <property type="entry name" value="EXPRESSED PROTEIN"/>
    <property type="match status" value="1"/>
</dbReference>
<keyword evidence="5" id="KW-1185">Reference proteome</keyword>
<dbReference type="OMA" id="EISMWEE"/>
<accession>A0AA38CJU5</accession>
<name>A0AA38CJU5_TAXCH</name>
<feature type="domain" description="DUF936" evidence="2">
    <location>
        <begin position="4"/>
        <end position="120"/>
    </location>
</feature>
<evidence type="ECO:0000313" key="5">
    <source>
        <dbReference type="Proteomes" id="UP000824469"/>
    </source>
</evidence>